<comment type="catalytic activity">
    <reaction evidence="8">
        <text>2-oxoglutarate + O2 + 2 H(+) = ethene + 3 CO2 + H2O</text>
        <dbReference type="Rhea" id="RHEA:31523"/>
        <dbReference type="ChEBI" id="CHEBI:15377"/>
        <dbReference type="ChEBI" id="CHEBI:15378"/>
        <dbReference type="ChEBI" id="CHEBI:15379"/>
        <dbReference type="ChEBI" id="CHEBI:16526"/>
        <dbReference type="ChEBI" id="CHEBI:16810"/>
        <dbReference type="ChEBI" id="CHEBI:18153"/>
        <dbReference type="EC" id="1.13.12.19"/>
    </reaction>
</comment>
<dbReference type="EC" id="1.13.12.19" evidence="3"/>
<evidence type="ECO:0000256" key="10">
    <source>
        <dbReference type="RuleBase" id="RU003682"/>
    </source>
</evidence>
<dbReference type="SUPFAM" id="SSF51197">
    <property type="entry name" value="Clavaminate synthase-like"/>
    <property type="match status" value="1"/>
</dbReference>
<dbReference type="Pfam" id="PF03171">
    <property type="entry name" value="2OG-FeII_Oxy"/>
    <property type="match status" value="1"/>
</dbReference>
<comment type="similarity">
    <text evidence="10">Belongs to the iron/ascorbate-dependent oxidoreductase family.</text>
</comment>
<accession>A0A2K9NSG3</accession>
<dbReference type="InterPro" id="IPR026992">
    <property type="entry name" value="DIOX_N"/>
</dbReference>
<keyword evidence="5" id="KW-0266">Ethylene biosynthesis</keyword>
<dbReference type="AlphaFoldDB" id="A0A2K9NSG3"/>
<keyword evidence="10" id="KW-0560">Oxidoreductase</keyword>
<name>A0A2K9NSG3_BACTC</name>
<keyword evidence="10" id="KW-0408">Iron</keyword>
<evidence type="ECO:0000256" key="3">
    <source>
        <dbReference type="ARBA" id="ARBA00012531"/>
    </source>
</evidence>
<evidence type="ECO:0000256" key="8">
    <source>
        <dbReference type="ARBA" id="ARBA00047725"/>
    </source>
</evidence>
<sequence length="313" mass="35085">MRKVPELSLLSYVHGTQNDKVKFVNDIFGGLKDYGFIILKDHTVEQKKIDRAYELVKEFFDLPLETKIKYKGNNGGQRGYTPFKTEHAKDNKNPDLKEFWHVGRELAATSAYKGVYPENVWPTEVAELKKTFIELYEAMDATSVTLLEAIGKGLDVPSDYFSNMIHDGNSIIRMIHYPPTKGQDTKNSIRAAAHEDINLITMLVGATDSGLQLLERDGTWLDVESRPGEIVVDTGDMMSRITNNVLPSTTHRVINPSDDGSARFSMPFFVHPHSNAILKCIPSCESAGGRTPQPEITAGEFLTQRLREIGLIK</sequence>
<dbReference type="PRINTS" id="PR00682">
    <property type="entry name" value="IPNSYNTHASE"/>
</dbReference>
<keyword evidence="10" id="KW-0479">Metal-binding</keyword>
<dbReference type="RefSeq" id="WP_102243751.1">
    <property type="nucleotide sequence ID" value="NZ_CP025704.1"/>
</dbReference>
<evidence type="ECO:0000256" key="7">
    <source>
        <dbReference type="ARBA" id="ARBA00031282"/>
    </source>
</evidence>
<evidence type="ECO:0000313" key="13">
    <source>
        <dbReference type="Proteomes" id="UP000235584"/>
    </source>
</evidence>
<dbReference type="PANTHER" id="PTHR47990">
    <property type="entry name" value="2-OXOGLUTARATE (2OG) AND FE(II)-DEPENDENT OXYGENASE SUPERFAMILY PROTEIN-RELATED"/>
    <property type="match status" value="1"/>
</dbReference>
<gene>
    <name evidence="12" type="ORF">C0V70_10155</name>
</gene>
<dbReference type="GO" id="GO:0102276">
    <property type="term" value="F:2-oxoglutarate oxygenase/decarboxylase (ethylene-forming) activity"/>
    <property type="evidence" value="ECO:0007669"/>
    <property type="project" value="UniProtKB-EC"/>
</dbReference>
<evidence type="ECO:0000256" key="1">
    <source>
        <dbReference type="ARBA" id="ARBA00004767"/>
    </source>
</evidence>
<dbReference type="InterPro" id="IPR050231">
    <property type="entry name" value="Iron_ascorbate_oxido_reductase"/>
</dbReference>
<dbReference type="InterPro" id="IPR005123">
    <property type="entry name" value="Oxoglu/Fe-dep_dioxygenase_dom"/>
</dbReference>
<dbReference type="InterPro" id="IPR044861">
    <property type="entry name" value="IPNS-like_FE2OG_OXY"/>
</dbReference>
<feature type="domain" description="Fe2OG dioxygenase" evidence="11">
    <location>
        <begin position="167"/>
        <end position="272"/>
    </location>
</feature>
<evidence type="ECO:0000256" key="2">
    <source>
        <dbReference type="ARBA" id="ARBA00012293"/>
    </source>
</evidence>
<reference evidence="12 13" key="1">
    <citation type="submission" date="2018-01" db="EMBL/GenBank/DDBJ databases">
        <title>Complete genome sequence of Bacteriovorax stolpii DSM12778.</title>
        <authorList>
            <person name="Tang B."/>
            <person name="Chang J."/>
        </authorList>
    </citation>
    <scope>NUCLEOTIDE SEQUENCE [LARGE SCALE GENOMIC DNA]</scope>
    <source>
        <strain evidence="12 13">DSM 12778</strain>
    </source>
</reference>
<keyword evidence="13" id="KW-1185">Reference proteome</keyword>
<dbReference type="GO" id="GO:0009693">
    <property type="term" value="P:ethylene biosynthetic process"/>
    <property type="evidence" value="ECO:0007669"/>
    <property type="project" value="UniProtKB-KW"/>
</dbReference>
<proteinExistence type="inferred from homology"/>
<dbReference type="EC" id="1.14.20.7" evidence="2"/>
<protein>
    <recommendedName>
        <fullName evidence="4">2-oxoglutarate-dependent ethylene/succinate-forming enzyme</fullName>
        <ecNumber evidence="3">1.13.12.19</ecNumber>
        <ecNumber evidence="2">1.14.20.7</ecNumber>
    </recommendedName>
    <alternativeName>
        <fullName evidence="6">2-oxoglutarate dioxygenase (ethylene-forming)</fullName>
    </alternativeName>
    <alternativeName>
        <fullName evidence="7">2-oxoglutarate/L-arginine monooxygenase/decarboxylase (succinate-forming)</fullName>
    </alternativeName>
</protein>
<dbReference type="Gene3D" id="2.60.120.330">
    <property type="entry name" value="B-lactam Antibiotic, Isopenicillin N Synthase, Chain"/>
    <property type="match status" value="1"/>
</dbReference>
<dbReference type="GO" id="GO:0046872">
    <property type="term" value="F:metal ion binding"/>
    <property type="evidence" value="ECO:0007669"/>
    <property type="project" value="UniProtKB-KW"/>
</dbReference>
<dbReference type="PROSITE" id="PS51471">
    <property type="entry name" value="FE2OG_OXY"/>
    <property type="match status" value="1"/>
</dbReference>
<evidence type="ECO:0000313" key="12">
    <source>
        <dbReference type="EMBL" id="AUN98460.1"/>
    </source>
</evidence>
<comment type="pathway">
    <text evidence="1">Alkene biosynthesis; ethylene biosynthesis via 2-oxoglutarate.</text>
</comment>
<organism evidence="12 13">
    <name type="scientific">Bacteriovorax stolpii</name>
    <name type="common">Bdellovibrio stolpii</name>
    <dbReference type="NCBI Taxonomy" id="960"/>
    <lineage>
        <taxon>Bacteria</taxon>
        <taxon>Pseudomonadati</taxon>
        <taxon>Bdellovibrionota</taxon>
        <taxon>Bacteriovoracia</taxon>
        <taxon>Bacteriovoracales</taxon>
        <taxon>Bacteriovoracaceae</taxon>
        <taxon>Bacteriovorax</taxon>
    </lineage>
</organism>
<dbReference type="EMBL" id="CP025704">
    <property type="protein sequence ID" value="AUN98460.1"/>
    <property type="molecule type" value="Genomic_DNA"/>
</dbReference>
<comment type="catalytic activity">
    <reaction evidence="9">
        <text>L-arginine + 2-oxoglutarate + O2 = guanidine + L-glutamate 5-semialdehyde + succinate + CO2</text>
        <dbReference type="Rhea" id="RHEA:31535"/>
        <dbReference type="ChEBI" id="CHEBI:15379"/>
        <dbReference type="ChEBI" id="CHEBI:16526"/>
        <dbReference type="ChEBI" id="CHEBI:16810"/>
        <dbReference type="ChEBI" id="CHEBI:30031"/>
        <dbReference type="ChEBI" id="CHEBI:30087"/>
        <dbReference type="ChEBI" id="CHEBI:32682"/>
        <dbReference type="ChEBI" id="CHEBI:58066"/>
        <dbReference type="EC" id="1.14.20.7"/>
    </reaction>
</comment>
<dbReference type="Pfam" id="PF14226">
    <property type="entry name" value="DIOX_N"/>
    <property type="match status" value="1"/>
</dbReference>
<evidence type="ECO:0000256" key="4">
    <source>
        <dbReference type="ARBA" id="ARBA00019045"/>
    </source>
</evidence>
<evidence type="ECO:0000256" key="9">
    <source>
        <dbReference type="ARBA" id="ARBA00049359"/>
    </source>
</evidence>
<dbReference type="KEGG" id="bsto:C0V70_10155"/>
<evidence type="ECO:0000259" key="11">
    <source>
        <dbReference type="PROSITE" id="PS51471"/>
    </source>
</evidence>
<dbReference type="Proteomes" id="UP000235584">
    <property type="component" value="Chromosome"/>
</dbReference>
<evidence type="ECO:0000256" key="5">
    <source>
        <dbReference type="ARBA" id="ARBA00022666"/>
    </source>
</evidence>
<dbReference type="InterPro" id="IPR027443">
    <property type="entry name" value="IPNS-like_sf"/>
</dbReference>
<evidence type="ECO:0000256" key="6">
    <source>
        <dbReference type="ARBA" id="ARBA00031011"/>
    </source>
</evidence>